<keyword evidence="8" id="KW-1185">Reference proteome</keyword>
<dbReference type="Proteomes" id="UP001597075">
    <property type="component" value="Unassembled WGS sequence"/>
</dbReference>
<dbReference type="InterPro" id="IPR003594">
    <property type="entry name" value="HATPase_dom"/>
</dbReference>
<feature type="domain" description="Histidine kinase" evidence="4">
    <location>
        <begin position="664"/>
        <end position="910"/>
    </location>
</feature>
<proteinExistence type="predicted"/>
<dbReference type="Pfam" id="PF00989">
    <property type="entry name" value="PAS"/>
    <property type="match status" value="1"/>
</dbReference>
<dbReference type="InterPro" id="IPR003018">
    <property type="entry name" value="GAF"/>
</dbReference>
<dbReference type="InterPro" id="IPR004358">
    <property type="entry name" value="Sig_transdc_His_kin-like_C"/>
</dbReference>
<evidence type="ECO:0000313" key="7">
    <source>
        <dbReference type="EMBL" id="MFD1634913.1"/>
    </source>
</evidence>
<dbReference type="InterPro" id="IPR036890">
    <property type="entry name" value="HATPase_C_sf"/>
</dbReference>
<dbReference type="PANTHER" id="PTHR44757">
    <property type="entry name" value="DIGUANYLATE CYCLASE DGCP"/>
    <property type="match status" value="1"/>
</dbReference>
<dbReference type="InterPro" id="IPR029016">
    <property type="entry name" value="GAF-like_dom_sf"/>
</dbReference>
<organism evidence="7 8">
    <name type="scientific">Haloplanus ruber</name>
    <dbReference type="NCBI Taxonomy" id="869892"/>
    <lineage>
        <taxon>Archaea</taxon>
        <taxon>Methanobacteriati</taxon>
        <taxon>Methanobacteriota</taxon>
        <taxon>Stenosarchaea group</taxon>
        <taxon>Halobacteria</taxon>
        <taxon>Halobacteriales</taxon>
        <taxon>Haloferacaceae</taxon>
        <taxon>Haloplanus</taxon>
    </lineage>
</organism>
<keyword evidence="2" id="KW-0175">Coiled coil</keyword>
<dbReference type="NCBIfam" id="TIGR00229">
    <property type="entry name" value="sensory_box"/>
    <property type="match status" value="3"/>
</dbReference>
<dbReference type="Gene3D" id="3.30.450.40">
    <property type="match status" value="1"/>
</dbReference>
<dbReference type="AlphaFoldDB" id="A0ABD6D1M1"/>
<dbReference type="PROSITE" id="PS50112">
    <property type="entry name" value="PAS"/>
    <property type="match status" value="2"/>
</dbReference>
<dbReference type="Gene3D" id="3.30.565.10">
    <property type="entry name" value="Histidine kinase-like ATPase, C-terminal domain"/>
    <property type="match status" value="1"/>
</dbReference>
<feature type="domain" description="PAC" evidence="6">
    <location>
        <begin position="597"/>
        <end position="653"/>
    </location>
</feature>
<gene>
    <name evidence="7" type="ORF">ACFSBJ_14365</name>
</gene>
<dbReference type="InterPro" id="IPR003661">
    <property type="entry name" value="HisK_dim/P_dom"/>
</dbReference>
<accession>A0ABD6D1M1</accession>
<dbReference type="PRINTS" id="PR00344">
    <property type="entry name" value="BCTRLSENSOR"/>
</dbReference>
<evidence type="ECO:0000256" key="2">
    <source>
        <dbReference type="SAM" id="Coils"/>
    </source>
</evidence>
<sequence>MSETTEPGRILHVAAGDSSTRFEALADWTVERVANSADARARLGQSTFDCLVVEGDDSASLTTVRAAPDSLPVLVLSATPSGTVADGTATDVDYVRTDPSDPDVASLAARVGGAVGRRQAARQAASAERACRLVESVGRAVAAAETRAAVERRVCDTVADVGPYDAVGIDDYDADRGVVTRRAAAGDAPGDPEEEMSATGAAERALRTGDVTVTCDGESAWSDDRAAAAVPLCDDGAMVGVLHVATDRTDAFDERVIEALTAVGTVVADAVTRAETRSQCARRHRQFRSAVEHAGHVVLLTDADGRITYVNDAFESVTGYTEAEALGHSPALLQSGTHDGTFYRDLWETISSGETWEGEVVNERKDGTEYIIDQTIAPISDDDGIVGYIAINRDITERKERELNLAFLKRAIDQAGIGIGTYGSDGYATYVNERLAEQFGTSRDDLRERHMCSLDPTLEKSRFPSYWSSFEDGERRIRDARIERLDTGECVPVEVVSSRVRIDGDPYQVNTLRDATERKRQERDLERFRSAVDHAGHSVLITDAEGRIEYVNDAFESTTGYSAAEAIGQTPALLRSDEHDETFYDDLWETILDGDVWQGEVVNERKDGEQYVVDQTIAPISDGDSDGDGGITGFVAVNRDVSELRAYERELEAQNDRLKQYGETVAHDLRNPLAALDADLKRFRAAIDCGESPAGDAPADTVDAEAVRTLCTSIDDTVDRMEALIEDLLTMAEHGRRVIDAQPVSIAAVAAEAWEGIDTPDAELSVQDITVDADPDRVRELLANLFRNSVEHGSTRNRTQSGDSVEHGSTGSRTQSDDSVEHGSTDESGVHVRVSPLDFSPGFAVEDDGPGIPEDERDDVFERGFTTAADGTGFGLAIVERIADAHGWSVSVTESRAGGARFEFRTDAGA</sequence>
<dbReference type="SMART" id="SM00086">
    <property type="entry name" value="PAC"/>
    <property type="match status" value="2"/>
</dbReference>
<evidence type="ECO:0000256" key="1">
    <source>
        <dbReference type="ARBA" id="ARBA00022553"/>
    </source>
</evidence>
<dbReference type="Pfam" id="PF13426">
    <property type="entry name" value="PAS_9"/>
    <property type="match status" value="2"/>
</dbReference>
<reference evidence="7 8" key="1">
    <citation type="journal article" date="2019" name="Int. J. Syst. Evol. Microbiol.">
        <title>The Global Catalogue of Microorganisms (GCM) 10K type strain sequencing project: providing services to taxonomists for standard genome sequencing and annotation.</title>
        <authorList>
            <consortium name="The Broad Institute Genomics Platform"/>
            <consortium name="The Broad Institute Genome Sequencing Center for Infectious Disease"/>
            <person name="Wu L."/>
            <person name="Ma J."/>
        </authorList>
    </citation>
    <scope>NUCLEOTIDE SEQUENCE [LARGE SCALE GENOMIC DNA]</scope>
    <source>
        <strain evidence="7 8">CGMCC 1.10594</strain>
    </source>
</reference>
<dbReference type="CDD" id="cd00075">
    <property type="entry name" value="HATPase"/>
    <property type="match status" value="1"/>
</dbReference>
<keyword evidence="1" id="KW-0597">Phosphoprotein</keyword>
<evidence type="ECO:0000313" key="8">
    <source>
        <dbReference type="Proteomes" id="UP001597075"/>
    </source>
</evidence>
<dbReference type="PANTHER" id="PTHR44757:SF2">
    <property type="entry name" value="BIOFILM ARCHITECTURE MAINTENANCE PROTEIN MBAA"/>
    <property type="match status" value="1"/>
</dbReference>
<dbReference type="PROSITE" id="PS50109">
    <property type="entry name" value="HIS_KIN"/>
    <property type="match status" value="1"/>
</dbReference>
<name>A0ABD6D1M1_9EURY</name>
<protein>
    <submittedName>
        <fullName evidence="7">PAS domain S-box protein</fullName>
    </submittedName>
</protein>
<dbReference type="SUPFAM" id="SSF47384">
    <property type="entry name" value="Homodimeric domain of signal transducing histidine kinase"/>
    <property type="match status" value="1"/>
</dbReference>
<evidence type="ECO:0000259" key="6">
    <source>
        <dbReference type="PROSITE" id="PS50113"/>
    </source>
</evidence>
<feature type="domain" description="PAS" evidence="5">
    <location>
        <begin position="283"/>
        <end position="329"/>
    </location>
</feature>
<dbReference type="SUPFAM" id="SSF55874">
    <property type="entry name" value="ATPase domain of HSP90 chaperone/DNA topoisomerase II/histidine kinase"/>
    <property type="match status" value="1"/>
</dbReference>
<dbReference type="InterPro" id="IPR000700">
    <property type="entry name" value="PAS-assoc_C"/>
</dbReference>
<dbReference type="SUPFAM" id="SSF55785">
    <property type="entry name" value="PYP-like sensor domain (PAS domain)"/>
    <property type="match status" value="3"/>
</dbReference>
<dbReference type="InterPro" id="IPR000014">
    <property type="entry name" value="PAS"/>
</dbReference>
<feature type="compositionally biased region" description="Polar residues" evidence="3">
    <location>
        <begin position="796"/>
        <end position="814"/>
    </location>
</feature>
<dbReference type="SMART" id="SM00387">
    <property type="entry name" value="HATPase_c"/>
    <property type="match status" value="1"/>
</dbReference>
<dbReference type="Pfam" id="PF02518">
    <property type="entry name" value="HATPase_c"/>
    <property type="match status" value="1"/>
</dbReference>
<dbReference type="InterPro" id="IPR036097">
    <property type="entry name" value="HisK_dim/P_sf"/>
</dbReference>
<evidence type="ECO:0000256" key="3">
    <source>
        <dbReference type="SAM" id="MobiDB-lite"/>
    </source>
</evidence>
<dbReference type="PROSITE" id="PS50113">
    <property type="entry name" value="PAC"/>
    <property type="match status" value="2"/>
</dbReference>
<dbReference type="SMART" id="SM00091">
    <property type="entry name" value="PAS"/>
    <property type="match status" value="3"/>
</dbReference>
<dbReference type="RefSeq" id="WP_256405146.1">
    <property type="nucleotide sequence ID" value="NZ_CP187151.1"/>
</dbReference>
<comment type="caution">
    <text evidence="7">The sequence shown here is derived from an EMBL/GenBank/DDBJ whole genome shotgun (WGS) entry which is preliminary data.</text>
</comment>
<feature type="coiled-coil region" evidence="2">
    <location>
        <begin position="637"/>
        <end position="664"/>
    </location>
</feature>
<feature type="domain" description="PAC" evidence="6">
    <location>
        <begin position="354"/>
        <end position="407"/>
    </location>
</feature>
<dbReference type="Gene3D" id="3.30.450.20">
    <property type="entry name" value="PAS domain"/>
    <property type="match status" value="3"/>
</dbReference>
<dbReference type="SUPFAM" id="SSF55781">
    <property type="entry name" value="GAF domain-like"/>
    <property type="match status" value="1"/>
</dbReference>
<feature type="domain" description="PAS" evidence="5">
    <location>
        <begin position="524"/>
        <end position="595"/>
    </location>
</feature>
<dbReference type="EMBL" id="JBHUDL010000010">
    <property type="protein sequence ID" value="MFD1634913.1"/>
    <property type="molecule type" value="Genomic_DNA"/>
</dbReference>
<evidence type="ECO:0000259" key="4">
    <source>
        <dbReference type="PROSITE" id="PS50109"/>
    </source>
</evidence>
<feature type="region of interest" description="Disordered" evidence="3">
    <location>
        <begin position="792"/>
        <end position="853"/>
    </location>
</feature>
<dbReference type="Gene3D" id="1.10.287.130">
    <property type="match status" value="1"/>
</dbReference>
<evidence type="ECO:0000259" key="5">
    <source>
        <dbReference type="PROSITE" id="PS50112"/>
    </source>
</evidence>
<feature type="compositionally biased region" description="Basic and acidic residues" evidence="3">
    <location>
        <begin position="815"/>
        <end position="830"/>
    </location>
</feature>
<dbReference type="InterPro" id="IPR052155">
    <property type="entry name" value="Biofilm_reg_signaling"/>
</dbReference>
<dbReference type="InterPro" id="IPR013767">
    <property type="entry name" value="PAS_fold"/>
</dbReference>
<dbReference type="InterPro" id="IPR001610">
    <property type="entry name" value="PAC"/>
</dbReference>
<dbReference type="CDD" id="cd00082">
    <property type="entry name" value="HisKA"/>
    <property type="match status" value="1"/>
</dbReference>
<dbReference type="CDD" id="cd00130">
    <property type="entry name" value="PAS"/>
    <property type="match status" value="2"/>
</dbReference>
<dbReference type="InterPro" id="IPR035965">
    <property type="entry name" value="PAS-like_dom_sf"/>
</dbReference>
<dbReference type="Pfam" id="PF13185">
    <property type="entry name" value="GAF_2"/>
    <property type="match status" value="1"/>
</dbReference>
<dbReference type="InterPro" id="IPR005467">
    <property type="entry name" value="His_kinase_dom"/>
</dbReference>